<evidence type="ECO:0000313" key="2">
    <source>
        <dbReference type="Proteomes" id="UP000887013"/>
    </source>
</evidence>
<dbReference type="EMBL" id="BMAW01049080">
    <property type="protein sequence ID" value="GFS69126.1"/>
    <property type="molecule type" value="Genomic_DNA"/>
</dbReference>
<organism evidence="1 2">
    <name type="scientific">Nephila pilipes</name>
    <name type="common">Giant wood spider</name>
    <name type="synonym">Nephila maculata</name>
    <dbReference type="NCBI Taxonomy" id="299642"/>
    <lineage>
        <taxon>Eukaryota</taxon>
        <taxon>Metazoa</taxon>
        <taxon>Ecdysozoa</taxon>
        <taxon>Arthropoda</taxon>
        <taxon>Chelicerata</taxon>
        <taxon>Arachnida</taxon>
        <taxon>Araneae</taxon>
        <taxon>Araneomorphae</taxon>
        <taxon>Entelegynae</taxon>
        <taxon>Araneoidea</taxon>
        <taxon>Nephilidae</taxon>
        <taxon>Nephila</taxon>
    </lineage>
</organism>
<protein>
    <submittedName>
        <fullName evidence="1">Uncharacterized protein</fullName>
    </submittedName>
</protein>
<reference evidence="1" key="1">
    <citation type="submission" date="2020-08" db="EMBL/GenBank/DDBJ databases">
        <title>Multicomponent nature underlies the extraordinary mechanical properties of spider dragline silk.</title>
        <authorList>
            <person name="Kono N."/>
            <person name="Nakamura H."/>
            <person name="Mori M."/>
            <person name="Yoshida Y."/>
            <person name="Ohtoshi R."/>
            <person name="Malay A.D."/>
            <person name="Moran D.A.P."/>
            <person name="Tomita M."/>
            <person name="Numata K."/>
            <person name="Arakawa K."/>
        </authorList>
    </citation>
    <scope>NUCLEOTIDE SEQUENCE</scope>
</reference>
<comment type="caution">
    <text evidence="1">The sequence shown here is derived from an EMBL/GenBank/DDBJ whole genome shotgun (WGS) entry which is preliminary data.</text>
</comment>
<dbReference type="AlphaFoldDB" id="A0A8X6MN94"/>
<feature type="non-terminal residue" evidence="1">
    <location>
        <position position="42"/>
    </location>
</feature>
<keyword evidence="2" id="KW-1185">Reference proteome</keyword>
<sequence>MQKISTSTYSKGGCSELVHDDCLDNIDNDREFKSQFDLVEEY</sequence>
<accession>A0A8X6MN94</accession>
<evidence type="ECO:0000313" key="1">
    <source>
        <dbReference type="EMBL" id="GFS69126.1"/>
    </source>
</evidence>
<name>A0A8X6MN94_NEPPI</name>
<proteinExistence type="predicted"/>
<gene>
    <name evidence="1" type="ORF">NPIL_586901</name>
</gene>
<dbReference type="Proteomes" id="UP000887013">
    <property type="component" value="Unassembled WGS sequence"/>
</dbReference>